<gene>
    <name evidence="3" type="ORF">GCM10023220_54810</name>
</gene>
<organism evidence="3 4">
    <name type="scientific">Streptomyces ziwulingensis</name>
    <dbReference type="NCBI Taxonomy" id="1045501"/>
    <lineage>
        <taxon>Bacteria</taxon>
        <taxon>Bacillati</taxon>
        <taxon>Actinomycetota</taxon>
        <taxon>Actinomycetes</taxon>
        <taxon>Kitasatosporales</taxon>
        <taxon>Streptomycetaceae</taxon>
        <taxon>Streptomyces</taxon>
    </lineage>
</organism>
<dbReference type="InterPro" id="IPR002347">
    <property type="entry name" value="SDR_fam"/>
</dbReference>
<dbReference type="Gene3D" id="3.40.50.720">
    <property type="entry name" value="NAD(P)-binding Rossmann-like Domain"/>
    <property type="match status" value="1"/>
</dbReference>
<protein>
    <submittedName>
        <fullName evidence="3">SDR family NAD(P)-dependent oxidoreductase</fullName>
    </submittedName>
</protein>
<evidence type="ECO:0000256" key="2">
    <source>
        <dbReference type="RuleBase" id="RU000363"/>
    </source>
</evidence>
<dbReference type="CDD" id="cd05374">
    <property type="entry name" value="17beta-HSD-like_SDR_c"/>
    <property type="match status" value="1"/>
</dbReference>
<comment type="caution">
    <text evidence="3">The sequence shown here is derived from an EMBL/GenBank/DDBJ whole genome shotgun (WGS) entry which is preliminary data.</text>
</comment>
<dbReference type="RefSeq" id="WP_345623025.1">
    <property type="nucleotide sequence ID" value="NZ_BAABIG010000061.1"/>
</dbReference>
<dbReference type="PROSITE" id="PS00061">
    <property type="entry name" value="ADH_SHORT"/>
    <property type="match status" value="1"/>
</dbReference>
<evidence type="ECO:0000256" key="1">
    <source>
        <dbReference type="ARBA" id="ARBA00006484"/>
    </source>
</evidence>
<dbReference type="PRINTS" id="PR00080">
    <property type="entry name" value="SDRFAMILY"/>
</dbReference>
<name>A0ABP9CRY7_9ACTN</name>
<dbReference type="PRINTS" id="PR00081">
    <property type="entry name" value="GDHRDH"/>
</dbReference>
<dbReference type="Pfam" id="PF00106">
    <property type="entry name" value="adh_short"/>
    <property type="match status" value="1"/>
</dbReference>
<keyword evidence="4" id="KW-1185">Reference proteome</keyword>
<dbReference type="InterPro" id="IPR020904">
    <property type="entry name" value="Sc_DH/Rdtase_CS"/>
</dbReference>
<dbReference type="SUPFAM" id="SSF51735">
    <property type="entry name" value="NAD(P)-binding Rossmann-fold domains"/>
    <property type="match status" value="1"/>
</dbReference>
<accession>A0ABP9CRY7</accession>
<sequence length="295" mass="31084">MGRTVVVTGASGGIGRATALTLARAGFDVIGTVRTDAKAEPLRALAGAESLALRTELLDVADPASCRAAFSRIAGMTGGGPWAVVNNAGVALPGAVDDPSEQQVRELLDVNLLAPARIASLVLPVMRQRGCGRIVNVSSIAGRLGVPFLGWYSASKHALKGLSHAMRMEAARDGVRVVLIEPGIIDTPLWHTSARHIDAYRDSDFTGHYGMTGGIVRLASRFPGPEVVAEAIRRALTAPRPRARYLVGADAYWSAVAEAVTPLRWSDGFKEVSSGLRPAPALLAPLVKRMLGSLR</sequence>
<dbReference type="PANTHER" id="PTHR43313">
    <property type="entry name" value="SHORT-CHAIN DEHYDROGENASE/REDUCTASE FAMILY 9C"/>
    <property type="match status" value="1"/>
</dbReference>
<evidence type="ECO:0000313" key="3">
    <source>
        <dbReference type="EMBL" id="GAA4815744.1"/>
    </source>
</evidence>
<dbReference type="EMBL" id="BAABIG010000061">
    <property type="protein sequence ID" value="GAA4815744.1"/>
    <property type="molecule type" value="Genomic_DNA"/>
</dbReference>
<evidence type="ECO:0000313" key="4">
    <source>
        <dbReference type="Proteomes" id="UP001501265"/>
    </source>
</evidence>
<comment type="similarity">
    <text evidence="1 2">Belongs to the short-chain dehydrogenases/reductases (SDR) family.</text>
</comment>
<dbReference type="InterPro" id="IPR036291">
    <property type="entry name" value="NAD(P)-bd_dom_sf"/>
</dbReference>
<proteinExistence type="inferred from homology"/>
<dbReference type="PANTHER" id="PTHR43313:SF1">
    <property type="entry name" value="3BETA-HYDROXYSTEROID DEHYDROGENASE DHS-16"/>
    <property type="match status" value="1"/>
</dbReference>
<reference evidence="4" key="1">
    <citation type="journal article" date="2019" name="Int. J. Syst. Evol. Microbiol.">
        <title>The Global Catalogue of Microorganisms (GCM) 10K type strain sequencing project: providing services to taxonomists for standard genome sequencing and annotation.</title>
        <authorList>
            <consortium name="The Broad Institute Genomics Platform"/>
            <consortium name="The Broad Institute Genome Sequencing Center for Infectious Disease"/>
            <person name="Wu L."/>
            <person name="Ma J."/>
        </authorList>
    </citation>
    <scope>NUCLEOTIDE SEQUENCE [LARGE SCALE GENOMIC DNA]</scope>
    <source>
        <strain evidence="4">JCM 18081</strain>
    </source>
</reference>
<dbReference type="Proteomes" id="UP001501265">
    <property type="component" value="Unassembled WGS sequence"/>
</dbReference>